<protein>
    <submittedName>
        <fullName evidence="5">ABC transporter ATP-binding protein</fullName>
    </submittedName>
</protein>
<keyword evidence="1" id="KW-0813">Transport</keyword>
<dbReference type="PANTHER" id="PTHR42939">
    <property type="entry name" value="ABC TRANSPORTER ATP-BINDING PROTEIN ALBC-RELATED"/>
    <property type="match status" value="1"/>
</dbReference>
<keyword evidence="2" id="KW-0547">Nucleotide-binding</keyword>
<accession>A0ABU7MLQ2</accession>
<dbReference type="Pfam" id="PF00005">
    <property type="entry name" value="ABC_tran"/>
    <property type="match status" value="1"/>
</dbReference>
<dbReference type="InterPro" id="IPR017871">
    <property type="entry name" value="ABC_transporter-like_CS"/>
</dbReference>
<evidence type="ECO:0000313" key="5">
    <source>
        <dbReference type="EMBL" id="MEE3928457.1"/>
    </source>
</evidence>
<dbReference type="PROSITE" id="PS50893">
    <property type="entry name" value="ABC_TRANSPORTER_2"/>
    <property type="match status" value="1"/>
</dbReference>
<evidence type="ECO:0000256" key="1">
    <source>
        <dbReference type="ARBA" id="ARBA00022448"/>
    </source>
</evidence>
<dbReference type="InterPro" id="IPR003439">
    <property type="entry name" value="ABC_transporter-like_ATP-bd"/>
</dbReference>
<proteinExistence type="predicted"/>
<reference evidence="5" key="1">
    <citation type="submission" date="2024-01" db="EMBL/GenBank/DDBJ databases">
        <title>Genome sequence of Mycoplasma ciconiae type strain DSM 25251.</title>
        <authorList>
            <person name="Spergser J."/>
        </authorList>
    </citation>
    <scope>NUCLEOTIDE SEQUENCE [LARGE SCALE GENOMIC DNA]</scope>
    <source>
        <strain evidence="5">DSM 25251</strain>
    </source>
</reference>
<evidence type="ECO:0000259" key="4">
    <source>
        <dbReference type="PROSITE" id="PS50893"/>
    </source>
</evidence>
<name>A0ABU7MLQ2_9BACT</name>
<feature type="domain" description="ABC transporter" evidence="4">
    <location>
        <begin position="7"/>
        <end position="235"/>
    </location>
</feature>
<dbReference type="SUPFAM" id="SSF52540">
    <property type="entry name" value="P-loop containing nucleoside triphosphate hydrolases"/>
    <property type="match status" value="1"/>
</dbReference>
<gene>
    <name evidence="5" type="ORF">V2E24_02595</name>
</gene>
<evidence type="ECO:0000313" key="6">
    <source>
        <dbReference type="Proteomes" id="UP001344817"/>
    </source>
</evidence>
<dbReference type="PANTHER" id="PTHR42939:SF1">
    <property type="entry name" value="ABC TRANSPORTER ATP-BINDING PROTEIN ALBC-RELATED"/>
    <property type="match status" value="1"/>
</dbReference>
<keyword evidence="3 5" id="KW-0067">ATP-binding</keyword>
<dbReference type="PROSITE" id="PS00211">
    <property type="entry name" value="ABC_TRANSPORTER_1"/>
    <property type="match status" value="1"/>
</dbReference>
<dbReference type="EMBL" id="JAZDWZ010000007">
    <property type="protein sequence ID" value="MEE3928457.1"/>
    <property type="molecule type" value="Genomic_DNA"/>
</dbReference>
<dbReference type="GO" id="GO:0005524">
    <property type="term" value="F:ATP binding"/>
    <property type="evidence" value="ECO:0007669"/>
    <property type="project" value="UniProtKB-KW"/>
</dbReference>
<dbReference type="Gene3D" id="3.40.50.300">
    <property type="entry name" value="P-loop containing nucleotide triphosphate hydrolases"/>
    <property type="match status" value="1"/>
</dbReference>
<dbReference type="CDD" id="cd03230">
    <property type="entry name" value="ABC_DR_subfamily_A"/>
    <property type="match status" value="1"/>
</dbReference>
<evidence type="ECO:0000256" key="2">
    <source>
        <dbReference type="ARBA" id="ARBA00022741"/>
    </source>
</evidence>
<dbReference type="InterPro" id="IPR003593">
    <property type="entry name" value="AAA+_ATPase"/>
</dbReference>
<dbReference type="RefSeq" id="WP_330500869.1">
    <property type="nucleotide sequence ID" value="NZ_JAZDWZ010000007.1"/>
</dbReference>
<sequence>MINNTILSVQNLTKKFKKFKALDDVSFEVKKGSFHAFIGVNGSGKTTTIKCIIDSIYNYQGQIYIDGISNKNPNSKMKLGYVPEKTNFPNSLSANDYLMYLSLLNNNNQSAIQQKIDYFLDKFNIKELKNKNPNNFSSGQKKKILLIQALINDPQIIILDEPAANLDPYARYELFEILKDLQKENKTILISSHILSEVNKYCDSLTLINNSKILYTGDKYKNLEDIFYEKVIKNS</sequence>
<keyword evidence="6" id="KW-1185">Reference proteome</keyword>
<dbReference type="InterPro" id="IPR027417">
    <property type="entry name" value="P-loop_NTPase"/>
</dbReference>
<organism evidence="5 6">
    <name type="scientific">Mycoplasmopsis ciconiae</name>
    <dbReference type="NCBI Taxonomy" id="561067"/>
    <lineage>
        <taxon>Bacteria</taxon>
        <taxon>Bacillati</taxon>
        <taxon>Mycoplasmatota</taxon>
        <taxon>Mycoplasmoidales</taxon>
        <taxon>Metamycoplasmataceae</taxon>
        <taxon>Mycoplasmopsis</taxon>
    </lineage>
</organism>
<dbReference type="InterPro" id="IPR051782">
    <property type="entry name" value="ABC_Transporter_VariousFunc"/>
</dbReference>
<dbReference type="SMART" id="SM00382">
    <property type="entry name" value="AAA"/>
    <property type="match status" value="1"/>
</dbReference>
<evidence type="ECO:0000256" key="3">
    <source>
        <dbReference type="ARBA" id="ARBA00022840"/>
    </source>
</evidence>
<comment type="caution">
    <text evidence="5">The sequence shown here is derived from an EMBL/GenBank/DDBJ whole genome shotgun (WGS) entry which is preliminary data.</text>
</comment>
<dbReference type="Proteomes" id="UP001344817">
    <property type="component" value="Unassembled WGS sequence"/>
</dbReference>